<dbReference type="Gene3D" id="3.30.559.30">
    <property type="entry name" value="Nonribosomal peptide synthetase, condensation domain"/>
    <property type="match status" value="1"/>
</dbReference>
<dbReference type="KEGG" id="brq:CIT40_12665"/>
<keyword evidence="2" id="KW-0012">Acyltransferase</keyword>
<gene>
    <name evidence="2" type="ORF">CIT40_12665</name>
</gene>
<name>A0A2U8PT36_9BRAD</name>
<sequence length="476" mass="52832">MPVTDLRPLHDWSGPPGVLTLWCPSAASMESAKRAPVSPVLPSYEQEQHLHAFRACEQRHEAMARLLVVVWEEGGRCDLRALTHVVTAHVRRHDTYHSWFEERAGAIVRHVLEDPAGIQMEPLMLGDVNAADWQKHVMATPAPFAWDCFRFGILQRVSGFTCFASIDHLHGDATLIAFLMTEIRSAYRAVIDGEKPHHLGPPGSYLYYCTNQRRRAAATTLADHEVKRWIAFLQRNNGRMPAFALPLGLLEDRYHAEYVHVDILDDAVMDAFESACHASGARVIGGLLACAALTERELAGRSRYTVVTPTTTRRSPKAFRTTGWCVGVVPIDFDVQQRTFPELALTAQSNFDERLSLADVPIELVLELAAELPTVGSVATGGVMLSYMDVNVPPLSARIAREWHEANGRVYINQGIAAQVAIWLFRTQRGLSLTAAYPANETARASMHRYVAAFAGACRRAADALMPTYSDVGRER</sequence>
<keyword evidence="2" id="KW-0808">Transferase</keyword>
<accession>A0A2U8PT36</accession>
<dbReference type="InterPro" id="IPR023213">
    <property type="entry name" value="CAT-like_dom_sf"/>
</dbReference>
<evidence type="ECO:0000313" key="2">
    <source>
        <dbReference type="EMBL" id="AWM00801.1"/>
    </source>
</evidence>
<dbReference type="Pfam" id="PF00668">
    <property type="entry name" value="Condensation"/>
    <property type="match status" value="1"/>
</dbReference>
<feature type="domain" description="Condensation" evidence="1">
    <location>
        <begin position="74"/>
        <end position="366"/>
    </location>
</feature>
<dbReference type="EMBL" id="CP029426">
    <property type="protein sequence ID" value="AWM00801.1"/>
    <property type="molecule type" value="Genomic_DNA"/>
</dbReference>
<protein>
    <submittedName>
        <fullName evidence="2">Acyltransferase</fullName>
    </submittedName>
</protein>
<dbReference type="Proteomes" id="UP000215884">
    <property type="component" value="Chromosome"/>
</dbReference>
<organism evidence="2 3">
    <name type="scientific">Bradyrhizobium amphicarpaeae</name>
    <dbReference type="NCBI Taxonomy" id="1404768"/>
    <lineage>
        <taxon>Bacteria</taxon>
        <taxon>Pseudomonadati</taxon>
        <taxon>Pseudomonadota</taxon>
        <taxon>Alphaproteobacteria</taxon>
        <taxon>Hyphomicrobiales</taxon>
        <taxon>Nitrobacteraceae</taxon>
        <taxon>Bradyrhizobium</taxon>
    </lineage>
</organism>
<evidence type="ECO:0000313" key="3">
    <source>
        <dbReference type="Proteomes" id="UP000215884"/>
    </source>
</evidence>
<reference evidence="2 3" key="2">
    <citation type="journal article" date="2019" name="Int. J. Syst. Evol. Microbiol.">
        <title>Description and complete genome sequence of Bradyrhizobium amphicarpaeae sp. nov., harbouring photosystem and nitrogen-fixation genes.</title>
        <authorList>
            <person name="Bromfield E.S.P."/>
            <person name="Cloutier S."/>
            <person name="Nguyen H.D.T."/>
        </authorList>
    </citation>
    <scope>NUCLEOTIDE SEQUENCE [LARGE SCALE GENOMIC DNA]</scope>
    <source>
        <strain evidence="2 3">39S1MB</strain>
    </source>
</reference>
<dbReference type="GO" id="GO:0016746">
    <property type="term" value="F:acyltransferase activity"/>
    <property type="evidence" value="ECO:0007669"/>
    <property type="project" value="UniProtKB-KW"/>
</dbReference>
<dbReference type="InterPro" id="IPR001242">
    <property type="entry name" value="Condensation_dom"/>
</dbReference>
<dbReference type="OrthoDB" id="9123229at2"/>
<dbReference type="AlphaFoldDB" id="A0A2U8PT36"/>
<reference evidence="2 3" key="1">
    <citation type="journal article" date="2017" name="Syst. Appl. Microbiol.">
        <title>Soybeans inoculated with root zone soils of Canadian native legumes harbour diverse and novel Bradyrhizobium spp. that possess agricultural potential.</title>
        <authorList>
            <person name="Bromfield E.S.P."/>
            <person name="Cloutier S."/>
            <person name="Tambong J.T."/>
            <person name="Tran Thi T.V."/>
        </authorList>
    </citation>
    <scope>NUCLEOTIDE SEQUENCE [LARGE SCALE GENOMIC DNA]</scope>
    <source>
        <strain evidence="2 3">39S1MB</strain>
    </source>
</reference>
<dbReference type="SUPFAM" id="SSF52777">
    <property type="entry name" value="CoA-dependent acyltransferases"/>
    <property type="match status" value="2"/>
</dbReference>
<proteinExistence type="predicted"/>
<keyword evidence="3" id="KW-1185">Reference proteome</keyword>
<evidence type="ECO:0000259" key="1">
    <source>
        <dbReference type="Pfam" id="PF00668"/>
    </source>
</evidence>
<dbReference type="Gene3D" id="3.30.559.10">
    <property type="entry name" value="Chloramphenicol acetyltransferase-like domain"/>
    <property type="match status" value="1"/>
</dbReference>